<feature type="region of interest" description="Disordered" evidence="1">
    <location>
        <begin position="202"/>
        <end position="228"/>
    </location>
</feature>
<dbReference type="GO" id="GO:0005739">
    <property type="term" value="C:mitochondrion"/>
    <property type="evidence" value="ECO:0007669"/>
    <property type="project" value="TreeGrafter"/>
</dbReference>
<evidence type="ECO:0000259" key="2">
    <source>
        <dbReference type="Pfam" id="PF20978"/>
    </source>
</evidence>
<dbReference type="GO" id="GO:0006450">
    <property type="term" value="P:regulation of translational fidelity"/>
    <property type="evidence" value="ECO:0007669"/>
    <property type="project" value="InterPro"/>
</dbReference>
<feature type="domain" description="Glutamyl-tRNA amidotransferase complex subunit Gta3" evidence="2">
    <location>
        <begin position="84"/>
        <end position="140"/>
    </location>
</feature>
<sequence length="228" mass="25586">MDVETMSVRRSTVRLFSTTVRRLQQESLPEWKPEWRPAKKRPRYTPSEESLAYVRAILEKPTWSITELLPPSHPKSTSKSPPLDPKDVVTPEKLRHILRLSALPMPKDQKEEDEMIKDLNDQLYFVNKIKEVDVTGVEPLVAIRDESEEEDGITLEDVLRAEKEVEGFGPMGAKTWDPLKQAKSKLGSYFVVEGEMGEGSAVDEVAVSPGEVKKDSVGGVEATGTEAR</sequence>
<dbReference type="GO" id="GO:0070681">
    <property type="term" value="P:glutaminyl-tRNAGln biosynthesis via transamidation"/>
    <property type="evidence" value="ECO:0007669"/>
    <property type="project" value="TreeGrafter"/>
</dbReference>
<dbReference type="InterPro" id="IPR003837">
    <property type="entry name" value="GatC"/>
</dbReference>
<accession>A0AAN8MYA1</accession>
<dbReference type="PANTHER" id="PTHR15004">
    <property type="entry name" value="GLUTAMYL-TRNA(GLN) AMIDOTRANSFERASE SUBUNIT C, MITOCHONDRIAL"/>
    <property type="match status" value="1"/>
</dbReference>
<dbReference type="GO" id="GO:0032543">
    <property type="term" value="P:mitochondrial translation"/>
    <property type="evidence" value="ECO:0007669"/>
    <property type="project" value="TreeGrafter"/>
</dbReference>
<reference evidence="3 4" key="1">
    <citation type="submission" date="2019-10" db="EMBL/GenBank/DDBJ databases">
        <authorList>
            <person name="Palmer J.M."/>
        </authorList>
    </citation>
    <scope>NUCLEOTIDE SEQUENCE [LARGE SCALE GENOMIC DNA]</scope>
    <source>
        <strain evidence="3 4">TWF718</strain>
    </source>
</reference>
<evidence type="ECO:0000256" key="1">
    <source>
        <dbReference type="SAM" id="MobiDB-lite"/>
    </source>
</evidence>
<dbReference type="PANTHER" id="PTHR15004:SF0">
    <property type="entry name" value="GLUTAMYL-TRNA(GLN) AMIDOTRANSFERASE SUBUNIT C, MITOCHONDRIAL"/>
    <property type="match status" value="1"/>
</dbReference>
<dbReference type="Pfam" id="PF20978">
    <property type="entry name" value="Gta3"/>
    <property type="match status" value="1"/>
</dbReference>
<proteinExistence type="predicted"/>
<dbReference type="EMBL" id="JAVHNR010000004">
    <property type="protein sequence ID" value="KAK6345578.1"/>
    <property type="molecule type" value="Genomic_DNA"/>
</dbReference>
<dbReference type="InterPro" id="IPR049545">
    <property type="entry name" value="Gta3_dom"/>
</dbReference>
<gene>
    <name evidence="3" type="ORF">TWF718_007488</name>
</gene>
<evidence type="ECO:0000313" key="3">
    <source>
        <dbReference type="EMBL" id="KAK6345578.1"/>
    </source>
</evidence>
<dbReference type="GO" id="GO:0030956">
    <property type="term" value="C:glutamyl-tRNA(Gln) amidotransferase complex"/>
    <property type="evidence" value="ECO:0007669"/>
    <property type="project" value="TreeGrafter"/>
</dbReference>
<dbReference type="Proteomes" id="UP001313282">
    <property type="component" value="Unassembled WGS sequence"/>
</dbReference>
<dbReference type="AlphaFoldDB" id="A0AAN8MYA1"/>
<keyword evidence="4" id="KW-1185">Reference proteome</keyword>
<protein>
    <recommendedName>
        <fullName evidence="2">Glutamyl-tRNA amidotransferase complex subunit Gta3 domain-containing protein</fullName>
    </recommendedName>
</protein>
<dbReference type="SUPFAM" id="SSF141000">
    <property type="entry name" value="Glu-tRNAGln amidotransferase C subunit"/>
    <property type="match status" value="1"/>
</dbReference>
<evidence type="ECO:0000313" key="4">
    <source>
        <dbReference type="Proteomes" id="UP001313282"/>
    </source>
</evidence>
<organism evidence="3 4">
    <name type="scientific">Orbilia javanica</name>
    <dbReference type="NCBI Taxonomy" id="47235"/>
    <lineage>
        <taxon>Eukaryota</taxon>
        <taxon>Fungi</taxon>
        <taxon>Dikarya</taxon>
        <taxon>Ascomycota</taxon>
        <taxon>Pezizomycotina</taxon>
        <taxon>Orbiliomycetes</taxon>
        <taxon>Orbiliales</taxon>
        <taxon>Orbiliaceae</taxon>
        <taxon>Orbilia</taxon>
    </lineage>
</organism>
<dbReference type="InterPro" id="IPR036113">
    <property type="entry name" value="Asp/Glu-ADT_sf_sub_c"/>
</dbReference>
<comment type="caution">
    <text evidence="3">The sequence shown here is derived from an EMBL/GenBank/DDBJ whole genome shotgun (WGS) entry which is preliminary data.</text>
</comment>
<name>A0AAN8MYA1_9PEZI</name>
<feature type="region of interest" description="Disordered" evidence="1">
    <location>
        <begin position="68"/>
        <end position="88"/>
    </location>
</feature>